<dbReference type="Pfam" id="PF01569">
    <property type="entry name" value="PAP2"/>
    <property type="match status" value="1"/>
</dbReference>
<evidence type="ECO:0000313" key="3">
    <source>
        <dbReference type="Proteomes" id="UP000326903"/>
    </source>
</evidence>
<proteinExistence type="predicted"/>
<dbReference type="CDD" id="cd03398">
    <property type="entry name" value="PAP2_haloperoxidase"/>
    <property type="match status" value="1"/>
</dbReference>
<evidence type="ECO:0000259" key="1">
    <source>
        <dbReference type="Pfam" id="PF01569"/>
    </source>
</evidence>
<protein>
    <submittedName>
        <fullName evidence="2">Vanadium-dependent haloperoxidase</fullName>
    </submittedName>
</protein>
<dbReference type="Gene3D" id="1.10.606.20">
    <property type="match status" value="1"/>
</dbReference>
<keyword evidence="3" id="KW-1185">Reference proteome</keyword>
<dbReference type="AlphaFoldDB" id="A0A5J5IGN1"/>
<reference evidence="2 3" key="1">
    <citation type="submission" date="2019-09" db="EMBL/GenBank/DDBJ databases">
        <title>Draft genome sequence of Ginsengibacter sp. BR5-29.</title>
        <authorList>
            <person name="Im W.-T."/>
        </authorList>
    </citation>
    <scope>NUCLEOTIDE SEQUENCE [LARGE SCALE GENOMIC DNA]</scope>
    <source>
        <strain evidence="2 3">BR5-29</strain>
    </source>
</reference>
<dbReference type="PANTHER" id="PTHR34599:SF1">
    <property type="entry name" value="PHOSPHATIDIC ACID PHOSPHATASE TYPE 2_HALOPEROXIDASE DOMAIN-CONTAINING PROTEIN"/>
    <property type="match status" value="1"/>
</dbReference>
<dbReference type="PANTHER" id="PTHR34599">
    <property type="entry name" value="PEROXIDASE-RELATED"/>
    <property type="match status" value="1"/>
</dbReference>
<gene>
    <name evidence="2" type="ORF">FW778_15645</name>
</gene>
<dbReference type="InterPro" id="IPR036938">
    <property type="entry name" value="PAP2/HPO_sf"/>
</dbReference>
<sequence>MLLFTVVFVILFSSCTQKKNDYVKIMHNPFLYNDVVHKLNYVIIYDIFSPPVAARVFAYSNLAAYEVLANNKDHLSSLEGKVKGLNNVPRPAANAKIDYPFASIVALIKVGNALTFSSDTMKLLADSVKSLAKDAGMPDDLFDGSVQFGNQVADSILSWSKKDNYAQTRGSRFTISNLEGHWTPTPPGYFSAVEPKWPTLRCMVMDSANMFPPPPPVPFSKDSASEFYKMAKEVMVTGNTLDSTKKWIANFWDCNSFKLHVEGHAMFATKAMTPGGHWMEVVGTICRNNNADFYKTAAAYTGASIGIYDAFICCWFTKYKFDVLRPETYINKYINQDWMPYLQTPPFPEYNSAHSTISAAAATVLGSMFKNTAFRDSSEREWGWPDRSFKTSDEAAVEVSYSRFYGGIHYKPSVLTAYVQGKQIGNLVMSKLNAKEAKSLK</sequence>
<dbReference type="GO" id="GO:0004601">
    <property type="term" value="F:peroxidase activity"/>
    <property type="evidence" value="ECO:0007669"/>
    <property type="project" value="UniProtKB-KW"/>
</dbReference>
<dbReference type="Proteomes" id="UP000326903">
    <property type="component" value="Unassembled WGS sequence"/>
</dbReference>
<dbReference type="SUPFAM" id="SSF48317">
    <property type="entry name" value="Acid phosphatase/Vanadium-dependent haloperoxidase"/>
    <property type="match status" value="1"/>
</dbReference>
<keyword evidence="2" id="KW-0575">Peroxidase</keyword>
<dbReference type="InterPro" id="IPR052559">
    <property type="entry name" value="V-haloperoxidase"/>
</dbReference>
<evidence type="ECO:0000313" key="2">
    <source>
        <dbReference type="EMBL" id="KAA9038240.1"/>
    </source>
</evidence>
<keyword evidence="2" id="KW-0560">Oxidoreductase</keyword>
<organism evidence="2 3">
    <name type="scientific">Ginsengibacter hankyongi</name>
    <dbReference type="NCBI Taxonomy" id="2607284"/>
    <lineage>
        <taxon>Bacteria</taxon>
        <taxon>Pseudomonadati</taxon>
        <taxon>Bacteroidota</taxon>
        <taxon>Chitinophagia</taxon>
        <taxon>Chitinophagales</taxon>
        <taxon>Chitinophagaceae</taxon>
        <taxon>Ginsengibacter</taxon>
    </lineage>
</organism>
<feature type="domain" description="Phosphatidic acid phosphatase type 2/haloperoxidase" evidence="1">
    <location>
        <begin position="310"/>
        <end position="430"/>
    </location>
</feature>
<dbReference type="EMBL" id="VYQF01000004">
    <property type="protein sequence ID" value="KAA9038240.1"/>
    <property type="molecule type" value="Genomic_DNA"/>
</dbReference>
<name>A0A5J5IGN1_9BACT</name>
<dbReference type="InterPro" id="IPR000326">
    <property type="entry name" value="PAP2/HPO"/>
</dbReference>
<comment type="caution">
    <text evidence="2">The sequence shown here is derived from an EMBL/GenBank/DDBJ whole genome shotgun (WGS) entry which is preliminary data.</text>
</comment>
<accession>A0A5J5IGN1</accession>